<dbReference type="EMBL" id="BAAAZR010000001">
    <property type="protein sequence ID" value="GAA3794248.1"/>
    <property type="molecule type" value="Genomic_DNA"/>
</dbReference>
<keyword evidence="2" id="KW-1185">Reference proteome</keyword>
<organism evidence="1 2">
    <name type="scientific">Sphaerisporangium flaviroseum</name>
    <dbReference type="NCBI Taxonomy" id="509199"/>
    <lineage>
        <taxon>Bacteria</taxon>
        <taxon>Bacillati</taxon>
        <taxon>Actinomycetota</taxon>
        <taxon>Actinomycetes</taxon>
        <taxon>Streptosporangiales</taxon>
        <taxon>Streptosporangiaceae</taxon>
        <taxon>Sphaerisporangium</taxon>
    </lineage>
</organism>
<evidence type="ECO:0000313" key="1">
    <source>
        <dbReference type="EMBL" id="GAA3794248.1"/>
    </source>
</evidence>
<dbReference type="Proteomes" id="UP001500888">
    <property type="component" value="Unassembled WGS sequence"/>
</dbReference>
<reference evidence="2" key="1">
    <citation type="journal article" date="2019" name="Int. J. Syst. Evol. Microbiol.">
        <title>The Global Catalogue of Microorganisms (GCM) 10K type strain sequencing project: providing services to taxonomists for standard genome sequencing and annotation.</title>
        <authorList>
            <consortium name="The Broad Institute Genomics Platform"/>
            <consortium name="The Broad Institute Genome Sequencing Center for Infectious Disease"/>
            <person name="Wu L."/>
            <person name="Ma J."/>
        </authorList>
    </citation>
    <scope>NUCLEOTIDE SEQUENCE [LARGE SCALE GENOMIC DNA]</scope>
    <source>
        <strain evidence="2">JCM 16908</strain>
    </source>
</reference>
<proteinExistence type="predicted"/>
<accession>A0ABP7HJ43</accession>
<name>A0ABP7HJ43_9ACTN</name>
<evidence type="ECO:0000313" key="2">
    <source>
        <dbReference type="Proteomes" id="UP001500888"/>
    </source>
</evidence>
<comment type="caution">
    <text evidence="1">The sequence shown here is derived from an EMBL/GenBank/DDBJ whole genome shotgun (WGS) entry which is preliminary data.</text>
</comment>
<protein>
    <submittedName>
        <fullName evidence="1">Uncharacterized protein</fullName>
    </submittedName>
</protein>
<gene>
    <name evidence="1" type="ORF">GCM10022226_12000</name>
</gene>
<sequence length="103" mass="11227">MEICSAGLREGKGEGGSVGLISLPAHVFRLGAHPDGAATRSESLDERVGVFWLVCQEAAIITFDDDLMMAVIGTNMYDRDEMGMQVHYAACRACGRICELYLR</sequence>